<dbReference type="GO" id="GO:0016020">
    <property type="term" value="C:membrane"/>
    <property type="evidence" value="ECO:0007669"/>
    <property type="project" value="UniProtKB-SubCell"/>
</dbReference>
<evidence type="ECO:0000313" key="6">
    <source>
        <dbReference type="EMBL" id="EZQ10547.1"/>
    </source>
</evidence>
<comment type="caution">
    <text evidence="6">The sequence shown here is derived from an EMBL/GenBank/DDBJ whole genome shotgun (WGS) entry which is preliminary data.</text>
</comment>
<feature type="transmembrane region" description="Helical" evidence="5">
    <location>
        <begin position="130"/>
        <end position="154"/>
    </location>
</feature>
<keyword evidence="3 5" id="KW-1133">Transmembrane helix</keyword>
<feature type="transmembrane region" description="Helical" evidence="5">
    <location>
        <begin position="195"/>
        <end position="218"/>
    </location>
</feature>
<dbReference type="Pfam" id="PF13520">
    <property type="entry name" value="AA_permease_2"/>
    <property type="match status" value="1"/>
</dbReference>
<dbReference type="Proteomes" id="UP000024332">
    <property type="component" value="Unassembled WGS sequence"/>
</dbReference>
<gene>
    <name evidence="6" type="ORF">CM19_03670</name>
</gene>
<evidence type="ECO:0000313" key="7">
    <source>
        <dbReference type="Proteomes" id="UP000024332"/>
    </source>
</evidence>
<feature type="transmembrane region" description="Helical" evidence="5">
    <location>
        <begin position="45"/>
        <end position="63"/>
    </location>
</feature>
<feature type="transmembrane region" description="Helical" evidence="5">
    <location>
        <begin position="230"/>
        <end position="248"/>
    </location>
</feature>
<dbReference type="PIRSF" id="PIRSF006060">
    <property type="entry name" value="AA_transporter"/>
    <property type="match status" value="1"/>
</dbReference>
<feature type="transmembrane region" description="Helical" evidence="5">
    <location>
        <begin position="402"/>
        <end position="420"/>
    </location>
</feature>
<dbReference type="STRING" id="1160895.CM19_03670"/>
<feature type="transmembrane region" description="Helical" evidence="5">
    <location>
        <begin position="477"/>
        <end position="498"/>
    </location>
</feature>
<dbReference type="PANTHER" id="PTHR47547:SF1">
    <property type="entry name" value="ASPARTATE-PROTON SYMPORTER"/>
    <property type="match status" value="1"/>
</dbReference>
<dbReference type="AlphaFoldDB" id="A0A031LQ97"/>
<dbReference type="InterPro" id="IPR002293">
    <property type="entry name" value="AA/rel_permease1"/>
</dbReference>
<feature type="transmembrane region" description="Helical" evidence="5">
    <location>
        <begin position="453"/>
        <end position="471"/>
    </location>
</feature>
<evidence type="ECO:0000256" key="2">
    <source>
        <dbReference type="ARBA" id="ARBA00022692"/>
    </source>
</evidence>
<sequence length="524" mass="57269">MTDDKKLKKEISLYSLSVIGLSSAVATAIFFSPLQMSEIAGPASLISWILGIFFYVTISLTYIELSQAYPEAGGPSRYSIYSHGAATNLINAMADLLWYLFIPPIEAFATIEGLYYIFPQLLNAKGFPTIYGAIVGVALMLGYIPFNYFGVRIFSRITSGFGTIKYIIYVLPALLLLFAFVNLKNFTQYNGFIPFGVSGIFAAMPYAMFAFGGARVIPDFAEEVKKKKDLIYALIITVIGEGLIYLLFDFTFISNLDWSKLGIQTGNWGNLDKIIGNPFIVLASTFHNNVALILLLIGGIVGPFLTGYVYMGGGARVMFASARSGFLHDKLKALHSKYAIPYWGLIVFAIIGAIIAFLFAPIPSIYGLIDDATVAGYIGFSTNPVAMIVLRRQGVTKYKIPGGSVISALAFISASLIVYWSGWPAVPYSVIILAFITAFLGIIGKVREGWKESAWYITYIAFLTAMTYIGSNGALNLISFNLSTLIVAIVSIAVFYPFGILQGLKQRNYESHTEAGIVGKNNIE</sequence>
<feature type="transmembrane region" description="Helical" evidence="5">
    <location>
        <begin position="426"/>
        <end position="446"/>
    </location>
</feature>
<reference evidence="6 7" key="1">
    <citation type="submission" date="2014-03" db="EMBL/GenBank/DDBJ databases">
        <title>Draft genome sequence of the novel thermoacidophilic archaea Acidianus copahuensis ALE1 strain, isolated from Copahue volcanic area in Neuquen Argentina.</title>
        <authorList>
            <person name="Urbieta M.S."/>
            <person name="Rascovan N."/>
            <person name="Castro C."/>
            <person name="Revale S."/>
            <person name="Giaveno M.A."/>
            <person name="Vazquez M.P."/>
            <person name="Donati E.R."/>
        </authorList>
    </citation>
    <scope>NUCLEOTIDE SEQUENCE [LARGE SCALE GENOMIC DNA]</scope>
    <source>
        <strain evidence="6 7">ALE1</strain>
    </source>
</reference>
<evidence type="ECO:0000256" key="3">
    <source>
        <dbReference type="ARBA" id="ARBA00022989"/>
    </source>
</evidence>
<accession>A0A031LQ97</accession>
<keyword evidence="2 5" id="KW-0812">Transmembrane</keyword>
<name>A0A031LQ97_9CREN</name>
<dbReference type="RefSeq" id="WP_048099047.1">
    <property type="nucleotide sequence ID" value="NZ_JFZT01000021.1"/>
</dbReference>
<evidence type="ECO:0000256" key="1">
    <source>
        <dbReference type="ARBA" id="ARBA00004141"/>
    </source>
</evidence>
<feature type="transmembrane region" description="Helical" evidence="5">
    <location>
        <begin position="340"/>
        <end position="360"/>
    </location>
</feature>
<evidence type="ECO:0000256" key="4">
    <source>
        <dbReference type="ARBA" id="ARBA00023136"/>
    </source>
</evidence>
<feature type="transmembrane region" description="Helical" evidence="5">
    <location>
        <begin position="12"/>
        <end position="33"/>
    </location>
</feature>
<feature type="transmembrane region" description="Helical" evidence="5">
    <location>
        <begin position="96"/>
        <end position="118"/>
    </location>
</feature>
<dbReference type="GO" id="GO:0022857">
    <property type="term" value="F:transmembrane transporter activity"/>
    <property type="evidence" value="ECO:0007669"/>
    <property type="project" value="InterPro"/>
</dbReference>
<dbReference type="Gene3D" id="1.20.1740.10">
    <property type="entry name" value="Amino acid/polyamine transporter I"/>
    <property type="match status" value="1"/>
</dbReference>
<dbReference type="PANTHER" id="PTHR47547">
    <property type="match status" value="1"/>
</dbReference>
<evidence type="ECO:0000256" key="5">
    <source>
        <dbReference type="SAM" id="Phobius"/>
    </source>
</evidence>
<feature type="transmembrane region" description="Helical" evidence="5">
    <location>
        <begin position="372"/>
        <end position="390"/>
    </location>
</feature>
<organism evidence="6 7">
    <name type="scientific">Candidatus Acidianus copahuensis</name>
    <dbReference type="NCBI Taxonomy" id="1160895"/>
    <lineage>
        <taxon>Archaea</taxon>
        <taxon>Thermoproteota</taxon>
        <taxon>Thermoprotei</taxon>
        <taxon>Sulfolobales</taxon>
        <taxon>Sulfolobaceae</taxon>
        <taxon>Acidianus</taxon>
    </lineage>
</organism>
<proteinExistence type="predicted"/>
<comment type="subcellular location">
    <subcellularLocation>
        <location evidence="1">Membrane</location>
        <topology evidence="1">Multi-pass membrane protein</topology>
    </subcellularLocation>
</comment>
<dbReference type="OrthoDB" id="43026at2157"/>
<keyword evidence="4 5" id="KW-0472">Membrane</keyword>
<dbReference type="InterPro" id="IPR052962">
    <property type="entry name" value="AA_Transporter_AGT"/>
</dbReference>
<feature type="transmembrane region" description="Helical" evidence="5">
    <location>
        <begin position="290"/>
        <end position="311"/>
    </location>
</feature>
<dbReference type="EMBL" id="JFZT01000021">
    <property type="protein sequence ID" value="EZQ10547.1"/>
    <property type="molecule type" value="Genomic_DNA"/>
</dbReference>
<protein>
    <submittedName>
        <fullName evidence="6">Amino acid transporter</fullName>
    </submittedName>
</protein>
<keyword evidence="7" id="KW-1185">Reference proteome</keyword>
<feature type="transmembrane region" description="Helical" evidence="5">
    <location>
        <begin position="166"/>
        <end position="183"/>
    </location>
</feature>